<proteinExistence type="predicted"/>
<evidence type="ECO:0000313" key="2">
    <source>
        <dbReference type="Proteomes" id="UP000017973"/>
    </source>
</evidence>
<dbReference type="AlphaFoldDB" id="V6MHH5"/>
<dbReference type="Proteomes" id="UP000017973">
    <property type="component" value="Unassembled WGS sequence"/>
</dbReference>
<dbReference type="STRING" id="1408254.T458_10170"/>
<dbReference type="EMBL" id="AYJU01000015">
    <property type="protein sequence ID" value="EST54873.1"/>
    <property type="molecule type" value="Genomic_DNA"/>
</dbReference>
<organism evidence="1 2">
    <name type="scientific">Brevibacillus panacihumi W25</name>
    <dbReference type="NCBI Taxonomy" id="1408254"/>
    <lineage>
        <taxon>Bacteria</taxon>
        <taxon>Bacillati</taxon>
        <taxon>Bacillota</taxon>
        <taxon>Bacilli</taxon>
        <taxon>Bacillales</taxon>
        <taxon>Paenibacillaceae</taxon>
        <taxon>Brevibacillus</taxon>
    </lineage>
</organism>
<comment type="caution">
    <text evidence="1">The sequence shown here is derived from an EMBL/GenBank/DDBJ whole genome shotgun (WGS) entry which is preliminary data.</text>
</comment>
<evidence type="ECO:0000313" key="1">
    <source>
        <dbReference type="EMBL" id="EST54873.1"/>
    </source>
</evidence>
<gene>
    <name evidence="1" type="ORF">T458_10170</name>
</gene>
<protein>
    <submittedName>
        <fullName evidence="1">Uncharacterized protein</fullName>
    </submittedName>
</protein>
<dbReference type="eggNOG" id="ENOG5032YZ3">
    <property type="taxonomic scope" value="Bacteria"/>
</dbReference>
<keyword evidence="2" id="KW-1185">Reference proteome</keyword>
<name>V6MHH5_9BACL</name>
<reference evidence="1 2" key="1">
    <citation type="journal article" date="2014" name="Genome Announc.">
        <title>Draft Genome Sequence of Brevibacillus panacihumi Strain W25, a Halotolerant Hydrocarbon-Degrading Bacterium.</title>
        <authorList>
            <person name="Wang X."/>
            <person name="Jin D."/>
            <person name="Zhou L."/>
            <person name="Wu L."/>
            <person name="An W."/>
            <person name="Chen Y."/>
            <person name="Zhao L."/>
        </authorList>
    </citation>
    <scope>NUCLEOTIDE SEQUENCE [LARGE SCALE GENOMIC DNA]</scope>
    <source>
        <strain evidence="1 2">W25</strain>
    </source>
</reference>
<accession>V6MHH5</accession>
<sequence>MAFFKMTHPGYEKWQKTELRVGRGGVNTVMDKALRTMLDNWEKMKRSEEDEAEEDANQFEASFYALMQEVRNWVEGLEQPPKTLEEAMQLAKIEELVEQLPIEIMLNFETELELIVDGEVREEDERYD</sequence>
<dbReference type="HOGENOM" id="CLU_178294_0_0_9"/>
<dbReference type="PATRIC" id="fig|1408254.3.peg.2013"/>